<sequence>MRNPKLRETVEDISFGLLSTTINLCLGLVSFSSTVSSSGKSHKAIWQAVEQSSKDTGISKESLKYAFWKAKNLGLLRRKRARSRYSWELTGEGARRLESKLPQYQKERPWDGKLYLVTYDIPEKKRYHRNKLRVFLMTIGARQFQQSVYLILWDPTEVLRHFIQVHDLNGLVIVSDTGTNGAIGDADLDTLIWNVFRLKDLNERYGSFLKQAEQPKQEKSHLTFHYLSILKDDPQLPFQLLGPTWMGNRAYRRYLELKTKP</sequence>
<dbReference type="PANTHER" id="PTHR30319">
    <property type="entry name" value="PHENYLACETIC ACID REGULATOR-RELATED TRANSCRIPTIONAL REPRESSOR"/>
    <property type="match status" value="1"/>
</dbReference>
<feature type="domain" description="Transcriptional repressor PaaX-like central Cas2-like" evidence="9">
    <location>
        <begin position="108"/>
        <end position="177"/>
    </location>
</feature>
<keyword evidence="1 7" id="KW-0540">Nuclease</keyword>
<keyword evidence="8" id="KW-1133">Transmembrane helix</keyword>
<keyword evidence="4 7" id="KW-0378">Hydrolase</keyword>
<reference evidence="10 11" key="1">
    <citation type="journal article" date="2016" name="Nat. Commun.">
        <title>Thousands of microbial genomes shed light on interconnected biogeochemical processes in an aquifer system.</title>
        <authorList>
            <person name="Anantharaman K."/>
            <person name="Brown C.T."/>
            <person name="Hug L.A."/>
            <person name="Sharon I."/>
            <person name="Castelle C.J."/>
            <person name="Probst A.J."/>
            <person name="Thomas B.C."/>
            <person name="Singh A."/>
            <person name="Wilkins M.J."/>
            <person name="Karaoz U."/>
            <person name="Brodie E.L."/>
            <person name="Williams K.H."/>
            <person name="Hubbard S.S."/>
            <person name="Banfield J.F."/>
        </authorList>
    </citation>
    <scope>NUCLEOTIDE SEQUENCE [LARGE SCALE GENOMIC DNA]</scope>
</reference>
<feature type="transmembrane region" description="Helical" evidence="8">
    <location>
        <begin position="12"/>
        <end position="31"/>
    </location>
</feature>
<dbReference type="SUPFAM" id="SSF143430">
    <property type="entry name" value="TTP0101/SSO1404-like"/>
    <property type="match status" value="1"/>
</dbReference>
<comment type="caution">
    <text evidence="10">The sequence shown here is derived from an EMBL/GenBank/DDBJ whole genome shotgun (WGS) entry which is preliminary data.</text>
</comment>
<proteinExistence type="inferred from homology"/>
<name>A0A1G1VRU4_9BACT</name>
<evidence type="ECO:0000313" key="10">
    <source>
        <dbReference type="EMBL" id="OGY18090.1"/>
    </source>
</evidence>
<dbReference type="GO" id="GO:0004521">
    <property type="term" value="F:RNA endonuclease activity"/>
    <property type="evidence" value="ECO:0007669"/>
    <property type="project" value="InterPro"/>
</dbReference>
<protein>
    <recommendedName>
        <fullName evidence="7">CRISPR-associated endoribonuclease Cas2</fullName>
        <ecNumber evidence="7">3.1.-.-</ecNumber>
    </recommendedName>
</protein>
<dbReference type="PANTHER" id="PTHR30319:SF1">
    <property type="entry name" value="TRANSCRIPTIONAL REPRESSOR PAAX"/>
    <property type="match status" value="1"/>
</dbReference>
<dbReference type="NCBIfam" id="TIGR01573">
    <property type="entry name" value="cas2"/>
    <property type="match status" value="1"/>
</dbReference>
<dbReference type="InterPro" id="IPR048846">
    <property type="entry name" value="PaaX-like_central"/>
</dbReference>
<dbReference type="GO" id="GO:0016787">
    <property type="term" value="F:hydrolase activity"/>
    <property type="evidence" value="ECO:0007669"/>
    <property type="project" value="UniProtKB-KW"/>
</dbReference>
<keyword evidence="2 7" id="KW-0479">Metal-binding</keyword>
<gene>
    <name evidence="7" type="primary">cas2</name>
    <name evidence="10" type="ORF">A2786_01035</name>
</gene>
<dbReference type="Proteomes" id="UP000179233">
    <property type="component" value="Unassembled WGS sequence"/>
</dbReference>
<keyword evidence="5 7" id="KW-0460">Magnesium</keyword>
<evidence type="ECO:0000313" key="11">
    <source>
        <dbReference type="Proteomes" id="UP000179233"/>
    </source>
</evidence>
<dbReference type="GO" id="GO:0043571">
    <property type="term" value="P:maintenance of CRISPR repeat elements"/>
    <property type="evidence" value="ECO:0007669"/>
    <property type="project" value="UniProtKB-UniRule"/>
</dbReference>
<evidence type="ECO:0000256" key="8">
    <source>
        <dbReference type="SAM" id="Phobius"/>
    </source>
</evidence>
<dbReference type="InterPro" id="IPR021127">
    <property type="entry name" value="CRISPR_associated_Cas2"/>
</dbReference>
<evidence type="ECO:0000256" key="1">
    <source>
        <dbReference type="ARBA" id="ARBA00022722"/>
    </source>
</evidence>
<dbReference type="Pfam" id="PF20803">
    <property type="entry name" value="PaaX_M"/>
    <property type="match status" value="1"/>
</dbReference>
<evidence type="ECO:0000259" key="9">
    <source>
        <dbReference type="Pfam" id="PF20803"/>
    </source>
</evidence>
<comment type="function">
    <text evidence="7">CRISPR (clustered regularly interspaced short palindromic repeat), is an adaptive immune system that provides protection against mobile genetic elements (viruses, transposable elements and conjugative plasmids). CRISPR clusters contain sequences complementary to antecedent mobile elements and target invading nucleic acids. CRISPR clusters are transcribed and processed into CRISPR RNA (crRNA). Functions as a ssRNA-specific endoribonuclease. Involved in the integration of spacer DNA into the CRISPR cassette.</text>
</comment>
<evidence type="ECO:0000256" key="7">
    <source>
        <dbReference type="HAMAP-Rule" id="MF_01471"/>
    </source>
</evidence>
<organism evidence="10 11">
    <name type="scientific">Candidatus Chisholmbacteria bacterium RIFCSPHIGHO2_01_FULL_52_32</name>
    <dbReference type="NCBI Taxonomy" id="1797591"/>
    <lineage>
        <taxon>Bacteria</taxon>
        <taxon>Candidatus Chisholmiibacteriota</taxon>
    </lineage>
</organism>
<evidence type="ECO:0000256" key="6">
    <source>
        <dbReference type="ARBA" id="ARBA00023118"/>
    </source>
</evidence>
<evidence type="ECO:0000256" key="3">
    <source>
        <dbReference type="ARBA" id="ARBA00022759"/>
    </source>
</evidence>
<comment type="subunit">
    <text evidence="7">Homodimer, forms a heterotetramer with a Cas1 homodimer.</text>
</comment>
<dbReference type="AlphaFoldDB" id="A0A1G1VRU4"/>
<accession>A0A1G1VRU4</accession>
<keyword evidence="8" id="KW-0472">Membrane</keyword>
<keyword evidence="6 7" id="KW-0051">Antiviral defense</keyword>
<keyword evidence="8" id="KW-0812">Transmembrane</keyword>
<dbReference type="EMBL" id="MHCJ01000003">
    <property type="protein sequence ID" value="OGY18090.1"/>
    <property type="molecule type" value="Genomic_DNA"/>
</dbReference>
<dbReference type="GO" id="GO:0006351">
    <property type="term" value="P:DNA-templated transcription"/>
    <property type="evidence" value="ECO:0007669"/>
    <property type="project" value="TreeGrafter"/>
</dbReference>
<dbReference type="GO" id="GO:0046872">
    <property type="term" value="F:metal ion binding"/>
    <property type="evidence" value="ECO:0007669"/>
    <property type="project" value="UniProtKB-UniRule"/>
</dbReference>
<dbReference type="Gene3D" id="3.30.70.240">
    <property type="match status" value="1"/>
</dbReference>
<dbReference type="GO" id="GO:0051607">
    <property type="term" value="P:defense response to virus"/>
    <property type="evidence" value="ECO:0007669"/>
    <property type="project" value="UniProtKB-UniRule"/>
</dbReference>
<evidence type="ECO:0000256" key="5">
    <source>
        <dbReference type="ARBA" id="ARBA00022842"/>
    </source>
</evidence>
<dbReference type="EC" id="3.1.-.-" evidence="7"/>
<evidence type="ECO:0000256" key="4">
    <source>
        <dbReference type="ARBA" id="ARBA00022801"/>
    </source>
</evidence>
<feature type="binding site" evidence="7">
    <location>
        <position position="120"/>
    </location>
    <ligand>
        <name>Mg(2+)</name>
        <dbReference type="ChEBI" id="CHEBI:18420"/>
        <note>catalytic</note>
    </ligand>
</feature>
<comment type="cofactor">
    <cofactor evidence="7">
        <name>Mg(2+)</name>
        <dbReference type="ChEBI" id="CHEBI:18420"/>
    </cofactor>
</comment>
<dbReference type="HAMAP" id="MF_01471">
    <property type="entry name" value="Cas2"/>
    <property type="match status" value="1"/>
</dbReference>
<keyword evidence="3 7" id="KW-0255">Endonuclease</keyword>
<evidence type="ECO:0000256" key="2">
    <source>
        <dbReference type="ARBA" id="ARBA00022723"/>
    </source>
</evidence>
<comment type="similarity">
    <text evidence="7">Belongs to the CRISPR-associated endoribonuclease Cas2 protein family.</text>
</comment>